<sequence>MSTLIGVVQSAPSGRVGFDTDTKLDLATAKLFRQSGYDFCLRYVSLGSESSYDLDHDEAQAILDAGLALMPVQHVRYAGWLPDATLGTQTGQTAANNAIQVGFPPKVNVWLDLEGISSSATAQNVIAYCNSWYDAVAQTGYLPGLYVGANSILDSQQLYSALKFQHYWHSLSIVPNVAVRGYQMIQSDGGTVHGVGIDKNITQTDTEHSQIQWLIQQT</sequence>
<evidence type="ECO:0000259" key="1">
    <source>
        <dbReference type="Pfam" id="PF08924"/>
    </source>
</evidence>
<evidence type="ECO:0000313" key="2">
    <source>
        <dbReference type="EMBL" id="WNZ27277.1"/>
    </source>
</evidence>
<organism evidence="2">
    <name type="scientific">Leptolyngbya sp. NK1-12</name>
    <dbReference type="NCBI Taxonomy" id="2547451"/>
    <lineage>
        <taxon>Bacteria</taxon>
        <taxon>Bacillati</taxon>
        <taxon>Cyanobacteriota</taxon>
        <taxon>Cyanophyceae</taxon>
        <taxon>Leptolyngbyales</taxon>
        <taxon>Leptolyngbyaceae</taxon>
        <taxon>Leptolyngbya group</taxon>
        <taxon>Leptolyngbya</taxon>
    </lineage>
</organism>
<dbReference type="InterPro" id="IPR017853">
    <property type="entry name" value="GH"/>
</dbReference>
<dbReference type="AlphaFoldDB" id="A0AA96WJW7"/>
<dbReference type="SUPFAM" id="SSF51445">
    <property type="entry name" value="(Trans)glycosidases"/>
    <property type="match status" value="1"/>
</dbReference>
<dbReference type="EMBL" id="CP053587">
    <property type="protein sequence ID" value="WNZ27277.1"/>
    <property type="molecule type" value="Genomic_DNA"/>
</dbReference>
<dbReference type="InterPro" id="IPR015020">
    <property type="entry name" value="Rv2525c-like_Glyco_Hydro-like"/>
</dbReference>
<dbReference type="Gene3D" id="3.20.20.80">
    <property type="entry name" value="Glycosidases"/>
    <property type="match status" value="1"/>
</dbReference>
<proteinExistence type="predicted"/>
<protein>
    <submittedName>
        <fullName evidence="2">DUF1906 domain-containing protein</fullName>
    </submittedName>
</protein>
<name>A0AA96WJW7_9CYAN</name>
<accession>A0AA96WJW7</accession>
<reference evidence="2" key="1">
    <citation type="submission" date="2020-05" db="EMBL/GenBank/DDBJ databases">
        <authorList>
            <person name="Zhu T."/>
            <person name="Keshari N."/>
            <person name="Lu X."/>
        </authorList>
    </citation>
    <scope>NUCLEOTIDE SEQUENCE</scope>
    <source>
        <strain evidence="2">NK1-12</strain>
    </source>
</reference>
<dbReference type="RefSeq" id="WP_316436930.1">
    <property type="nucleotide sequence ID" value="NZ_CP053587.1"/>
</dbReference>
<dbReference type="Pfam" id="PF08924">
    <property type="entry name" value="Rv2525c_GlyHyd-like"/>
    <property type="match status" value="1"/>
</dbReference>
<feature type="domain" description="Rv2525c-like glycoside hydrolase-like" evidence="1">
    <location>
        <begin position="32"/>
        <end position="201"/>
    </location>
</feature>
<gene>
    <name evidence="2" type="ORF">HJG54_30775</name>
</gene>